<dbReference type="InterPro" id="IPR036196">
    <property type="entry name" value="Ptyr_pPase_sf"/>
</dbReference>
<dbReference type="EMBL" id="CP031517">
    <property type="protein sequence ID" value="QOS39110.1"/>
    <property type="molecule type" value="Genomic_DNA"/>
</dbReference>
<name>A0A7M1XIZ0_9SPIR</name>
<feature type="active site" description="Proton donor" evidence="5">
    <location>
        <position position="124"/>
    </location>
</feature>
<proteinExistence type="inferred from homology"/>
<dbReference type="EC" id="3.1.3.48" evidence="2"/>
<evidence type="ECO:0000256" key="1">
    <source>
        <dbReference type="ARBA" id="ARBA00011063"/>
    </source>
</evidence>
<dbReference type="PANTHER" id="PTHR11717:SF7">
    <property type="entry name" value="LOW MOLECULAR WEIGHT PHOSPHOTYROSINE PROTEIN PHOSPHATASE"/>
    <property type="match status" value="1"/>
</dbReference>
<comment type="similarity">
    <text evidence="1">Belongs to the low molecular weight phosphotyrosine protein phosphatase family.</text>
</comment>
<keyword evidence="4" id="KW-0904">Protein phosphatase</keyword>
<evidence type="ECO:0000256" key="5">
    <source>
        <dbReference type="PIRSR" id="PIRSR617867-1"/>
    </source>
</evidence>
<accession>A0A7M1XIZ0</accession>
<feature type="domain" description="Phosphotyrosine protein phosphatase I" evidence="6">
    <location>
        <begin position="2"/>
        <end position="148"/>
    </location>
</feature>
<dbReference type="Pfam" id="PF01451">
    <property type="entry name" value="LMWPc"/>
    <property type="match status" value="1"/>
</dbReference>
<dbReference type="Gene3D" id="3.40.50.2300">
    <property type="match status" value="1"/>
</dbReference>
<protein>
    <recommendedName>
        <fullName evidence="2">protein-tyrosine-phosphatase</fullName>
        <ecNumber evidence="2">3.1.3.48</ecNumber>
    </recommendedName>
</protein>
<dbReference type="PRINTS" id="PR00719">
    <property type="entry name" value="LMWPTPASE"/>
</dbReference>
<dbReference type="InterPro" id="IPR023485">
    <property type="entry name" value="Ptyr_pPase"/>
</dbReference>
<dbReference type="PANTHER" id="PTHR11717">
    <property type="entry name" value="LOW MOLECULAR WEIGHT PROTEIN TYROSINE PHOSPHATASE"/>
    <property type="match status" value="1"/>
</dbReference>
<evidence type="ECO:0000259" key="6">
    <source>
        <dbReference type="SMART" id="SM00226"/>
    </source>
</evidence>
<gene>
    <name evidence="7" type="ORF">DYE49_01025</name>
</gene>
<dbReference type="CDD" id="cd16343">
    <property type="entry name" value="LMWPTP"/>
    <property type="match status" value="1"/>
</dbReference>
<keyword evidence="3" id="KW-0378">Hydrolase</keyword>
<evidence type="ECO:0000256" key="3">
    <source>
        <dbReference type="ARBA" id="ARBA00022801"/>
    </source>
</evidence>
<evidence type="ECO:0000256" key="2">
    <source>
        <dbReference type="ARBA" id="ARBA00013064"/>
    </source>
</evidence>
<dbReference type="InterPro" id="IPR017867">
    <property type="entry name" value="Tyr_phospatase_low_mol_wt"/>
</dbReference>
<sequence>MIKILFICHGNICRSVSAEYIFKELLKRRSLESSFYVDSAATSREEIGNEIYPPMRRTLVSHEIPVLNHHARQVMKQEYDDFDYIIAMDEENMYNLKRLFNQDLKHKVHYLLEYTNSPMEEIEDPWYTRNFEKAYQDILKGCLALLDRLVHE</sequence>
<reference evidence="7 8" key="1">
    <citation type="submission" date="2018-08" db="EMBL/GenBank/DDBJ databases">
        <title>The first complete genome of Treponema rectale (CHPAT), a commensal spirochete of the bovine rectum.</title>
        <authorList>
            <person name="Staton G.J."/>
            <person name="Clegg S.R."/>
            <person name="Carter S.D."/>
            <person name="Radford A.D."/>
            <person name="Darby A."/>
            <person name="Hall N."/>
            <person name="Birtles R.J."/>
            <person name="Evans N.J."/>
        </authorList>
    </citation>
    <scope>NUCLEOTIDE SEQUENCE [LARGE SCALE GENOMIC DNA]</scope>
    <source>
        <strain evidence="7 8">CHPA</strain>
    </source>
</reference>
<dbReference type="KEGG" id="trc:DYE49_01025"/>
<evidence type="ECO:0000256" key="4">
    <source>
        <dbReference type="ARBA" id="ARBA00022912"/>
    </source>
</evidence>
<evidence type="ECO:0000313" key="7">
    <source>
        <dbReference type="EMBL" id="QOS39110.1"/>
    </source>
</evidence>
<organism evidence="7 8">
    <name type="scientific">Treponema rectale</name>
    <dbReference type="NCBI Taxonomy" id="744512"/>
    <lineage>
        <taxon>Bacteria</taxon>
        <taxon>Pseudomonadati</taxon>
        <taxon>Spirochaetota</taxon>
        <taxon>Spirochaetia</taxon>
        <taxon>Spirochaetales</taxon>
        <taxon>Treponemataceae</taxon>
        <taxon>Treponema</taxon>
    </lineage>
</organism>
<dbReference type="SUPFAM" id="SSF52788">
    <property type="entry name" value="Phosphotyrosine protein phosphatases I"/>
    <property type="match status" value="1"/>
</dbReference>
<dbReference type="AlphaFoldDB" id="A0A7M1XIZ0"/>
<dbReference type="GO" id="GO:0004725">
    <property type="term" value="F:protein tyrosine phosphatase activity"/>
    <property type="evidence" value="ECO:0007669"/>
    <property type="project" value="UniProtKB-EC"/>
</dbReference>
<feature type="active site" evidence="5">
    <location>
        <position position="14"/>
    </location>
</feature>
<dbReference type="SMART" id="SM00226">
    <property type="entry name" value="LMWPc"/>
    <property type="match status" value="1"/>
</dbReference>
<evidence type="ECO:0000313" key="8">
    <source>
        <dbReference type="Proteomes" id="UP000593591"/>
    </source>
</evidence>
<dbReference type="InterPro" id="IPR050438">
    <property type="entry name" value="LMW_PTPase"/>
</dbReference>
<dbReference type="Proteomes" id="UP000593591">
    <property type="component" value="Chromosome"/>
</dbReference>
<feature type="active site" description="Nucleophile" evidence="5">
    <location>
        <position position="8"/>
    </location>
</feature>